<dbReference type="KEGG" id="mic:Mic7113_4674"/>
<feature type="domain" description="SLH" evidence="2">
    <location>
        <begin position="318"/>
        <end position="381"/>
    </location>
</feature>
<dbReference type="InterPro" id="IPR011459">
    <property type="entry name" value="DUF1565"/>
</dbReference>
<dbReference type="Gene3D" id="3.30.1910.20">
    <property type="entry name" value="asparaginyl-tRNA synthetase, N-terminal domain"/>
    <property type="match status" value="1"/>
</dbReference>
<dbReference type="RefSeq" id="WP_015184482.1">
    <property type="nucleotide sequence ID" value="NC_019738.1"/>
</dbReference>
<sequence length="712" mass="75324">MPQTLYVNPGSGSDSADGSQSAPFKTIKKALEKAQSDTTIQLAAGNYTASSGEAFPLNIPSGVKVVGNEGNKGSGILIEGSGQYNSRTQAGQNITFLMESNAELRGVTVTNLASRGTAVWIESTAPTVANCTFTKSKREGLFATGDANPVVLNNDFLDNDGNGISITRNSTGEYRGNICKDAGSGISIDGTSAPKLVNNTISGNRYGLIISGESRPVLRNNQIENNTEEGVVVTNKAVPDLGSSKDPGNNTIRNNAQLDLNNATGSQLISFGNTLSASKVKGSISIDGIASNGGGSSGGDGGSSGGDGGSSGGDGDGKPPTTFADIQNHWAKPFIQALLDKGLITGFSNGTFRPDDKMTRAQYAALLVKAFNPTAKRDATKFTDVANDFWAKDVIQQAYRSQFISGFPNNTFRPNDNVQRIQVIVSLISGLGLGASDTGILTAYDDRNTIPDYAKDEVATATKKQIVVNYPQTKQLNPNKEATRGEVAAFVYQALVDAKQASAVNSPYIVAVQPDAGGDGLAFTDIKGHWAADFISALAKEGLISGFKDGSFKPDEKMTRAQYAALLVKAFNPTVKRDTAKFTDVANDYWAKDVIQQAYRGEFVSGFPNNTFRPNENVQKVQVLVSVVNGLGLSASDPNALTVYDDRTKIPDYAKDEVTTATKKKIVVNYPQTKQLDPTKEATRAEVAAIVYQALVDAKKVSAINSPYVVSA</sequence>
<dbReference type="eggNOG" id="COG3420">
    <property type="taxonomic scope" value="Bacteria"/>
</dbReference>
<feature type="domain" description="SLH" evidence="2">
    <location>
        <begin position="582"/>
        <end position="640"/>
    </location>
</feature>
<dbReference type="PANTHER" id="PTHR43308">
    <property type="entry name" value="OUTER MEMBRANE PROTEIN ALPHA-RELATED"/>
    <property type="match status" value="1"/>
</dbReference>
<feature type="region of interest" description="Disordered" evidence="1">
    <location>
        <begin position="291"/>
        <end position="324"/>
    </location>
</feature>
<dbReference type="EMBL" id="CP003630">
    <property type="protein sequence ID" value="AFZ20347.1"/>
    <property type="molecule type" value="Genomic_DNA"/>
</dbReference>
<feature type="domain" description="SLH" evidence="2">
    <location>
        <begin position="518"/>
        <end position="581"/>
    </location>
</feature>
<evidence type="ECO:0000256" key="1">
    <source>
        <dbReference type="SAM" id="MobiDB-lite"/>
    </source>
</evidence>
<dbReference type="Pfam" id="PF00395">
    <property type="entry name" value="SLH"/>
    <property type="match status" value="6"/>
</dbReference>
<reference evidence="3 4" key="1">
    <citation type="submission" date="2012-06" db="EMBL/GenBank/DDBJ databases">
        <title>Finished chromosome of genome of Microcoleus sp. PCC 7113.</title>
        <authorList>
            <consortium name="US DOE Joint Genome Institute"/>
            <person name="Gugger M."/>
            <person name="Coursin T."/>
            <person name="Rippka R."/>
            <person name="Tandeau De Marsac N."/>
            <person name="Huntemann M."/>
            <person name="Wei C.-L."/>
            <person name="Han J."/>
            <person name="Detter J.C."/>
            <person name="Han C."/>
            <person name="Tapia R."/>
            <person name="Chen A."/>
            <person name="Kyrpides N."/>
            <person name="Mavromatis K."/>
            <person name="Markowitz V."/>
            <person name="Szeto E."/>
            <person name="Ivanova N."/>
            <person name="Pagani I."/>
            <person name="Pati A."/>
            <person name="Goodwin L."/>
            <person name="Nordberg H.P."/>
            <person name="Cantor M.N."/>
            <person name="Hua S.X."/>
            <person name="Woyke T."/>
            <person name="Kerfeld C.A."/>
        </authorList>
    </citation>
    <scope>NUCLEOTIDE SEQUENCE [LARGE SCALE GENOMIC DNA]</scope>
    <source>
        <strain evidence="3 4">PCC 7113</strain>
    </source>
</reference>
<gene>
    <name evidence="3" type="ORF">Mic7113_4674</name>
</gene>
<dbReference type="Pfam" id="PF07602">
    <property type="entry name" value="DUF1565"/>
    <property type="match status" value="1"/>
</dbReference>
<dbReference type="STRING" id="1173027.Mic7113_4674"/>
<dbReference type="SMART" id="SM00710">
    <property type="entry name" value="PbH1"/>
    <property type="match status" value="7"/>
</dbReference>
<name>K9WLC7_9CYAN</name>
<dbReference type="SUPFAM" id="SSF51126">
    <property type="entry name" value="Pectin lyase-like"/>
    <property type="match status" value="1"/>
</dbReference>
<dbReference type="InterPro" id="IPR051465">
    <property type="entry name" value="Cell_Envelope_Struct_Comp"/>
</dbReference>
<protein>
    <submittedName>
        <fullName evidence="3">Parallel beta-helix repeat (Two copies)</fullName>
    </submittedName>
</protein>
<dbReference type="HOGENOM" id="CLU_023571_0_0_3"/>
<dbReference type="InterPro" id="IPR001119">
    <property type="entry name" value="SLH_dom"/>
</dbReference>
<dbReference type="AlphaFoldDB" id="K9WLC7"/>
<feature type="compositionally biased region" description="Gly residues" evidence="1">
    <location>
        <begin position="291"/>
        <end position="314"/>
    </location>
</feature>
<evidence type="ECO:0000313" key="3">
    <source>
        <dbReference type="EMBL" id="AFZ20347.1"/>
    </source>
</evidence>
<accession>K9WLC7</accession>
<organism evidence="3 4">
    <name type="scientific">Allocoleopsis franciscana PCC 7113</name>
    <dbReference type="NCBI Taxonomy" id="1173027"/>
    <lineage>
        <taxon>Bacteria</taxon>
        <taxon>Bacillati</taxon>
        <taxon>Cyanobacteriota</taxon>
        <taxon>Cyanophyceae</taxon>
        <taxon>Coleofasciculales</taxon>
        <taxon>Coleofasciculaceae</taxon>
        <taxon>Allocoleopsis</taxon>
        <taxon>Allocoleopsis franciscana</taxon>
    </lineage>
</organism>
<dbReference type="InterPro" id="IPR022441">
    <property type="entry name" value="Para_beta_helix_rpt-2"/>
</dbReference>
<dbReference type="InterPro" id="IPR012334">
    <property type="entry name" value="Pectin_lyas_fold"/>
</dbReference>
<feature type="compositionally biased region" description="Low complexity" evidence="1">
    <location>
        <begin position="10"/>
        <end position="21"/>
    </location>
</feature>
<dbReference type="Proteomes" id="UP000010471">
    <property type="component" value="Chromosome"/>
</dbReference>
<dbReference type="Gene3D" id="2.160.20.10">
    <property type="entry name" value="Single-stranded right-handed beta-helix, Pectin lyase-like"/>
    <property type="match status" value="1"/>
</dbReference>
<feature type="domain" description="SLH" evidence="2">
    <location>
        <begin position="441"/>
        <end position="505"/>
    </location>
</feature>
<dbReference type="NCBIfam" id="TIGR03804">
    <property type="entry name" value="para_beta_helix"/>
    <property type="match status" value="1"/>
</dbReference>
<dbReference type="InterPro" id="IPR011050">
    <property type="entry name" value="Pectin_lyase_fold/virulence"/>
</dbReference>
<dbReference type="PATRIC" id="fig|1173027.3.peg.5177"/>
<dbReference type="PANTHER" id="PTHR43308:SF5">
    <property type="entry name" value="S-LAYER PROTEIN _ PEPTIDOGLYCAN ENDO-BETA-N-ACETYLGLUCOSAMINIDASE"/>
    <property type="match status" value="1"/>
</dbReference>
<evidence type="ECO:0000259" key="2">
    <source>
        <dbReference type="PROSITE" id="PS51272"/>
    </source>
</evidence>
<feature type="region of interest" description="Disordered" evidence="1">
    <location>
        <begin position="1"/>
        <end position="21"/>
    </location>
</feature>
<dbReference type="OrthoDB" id="9759810at2"/>
<evidence type="ECO:0000313" key="4">
    <source>
        <dbReference type="Proteomes" id="UP000010471"/>
    </source>
</evidence>
<dbReference type="PROSITE" id="PS51272">
    <property type="entry name" value="SLH"/>
    <property type="match status" value="6"/>
</dbReference>
<dbReference type="InterPro" id="IPR006626">
    <property type="entry name" value="PbH1"/>
</dbReference>
<feature type="domain" description="SLH" evidence="2">
    <location>
        <begin position="382"/>
        <end position="439"/>
    </location>
</feature>
<proteinExistence type="predicted"/>
<feature type="domain" description="SLH" evidence="2">
    <location>
        <begin position="641"/>
        <end position="705"/>
    </location>
</feature>
<keyword evidence="4" id="KW-1185">Reference proteome</keyword>